<dbReference type="RefSeq" id="WP_046222368.1">
    <property type="nucleotide sequence ID" value="NZ_JWYV01000025.1"/>
</dbReference>
<comment type="caution">
    <text evidence="1">The sequence shown here is derived from an EMBL/GenBank/DDBJ whole genome shotgun (WGS) entry which is preliminary data.</text>
</comment>
<dbReference type="PATRIC" id="fig|265726.11.peg.2812"/>
<dbReference type="AlphaFoldDB" id="A0A0F5V7H7"/>
<accession>A0A0F5V7H7</accession>
<reference evidence="1 2" key="1">
    <citation type="submission" date="2014-12" db="EMBL/GenBank/DDBJ databases">
        <title>Mercury Reductase activity and rhizosphere competence traits in the genome of root associated Photobacterium halotolerans MELD1.</title>
        <authorList>
            <person name="Mathew D.C."/>
            <person name="Huang C.-C."/>
        </authorList>
    </citation>
    <scope>NUCLEOTIDE SEQUENCE [LARGE SCALE GENOMIC DNA]</scope>
    <source>
        <strain evidence="1 2">MELD1</strain>
    </source>
</reference>
<sequence>MTDATTNESNTTLDLRQSFALLSVDKNGVVTMKFGDEVTVLMNDKCPAITKDLLNVIAAIKSGVVSSDQ</sequence>
<proteinExistence type="predicted"/>
<dbReference type="EMBL" id="JWYV01000025">
    <property type="protein sequence ID" value="KKC98130.1"/>
    <property type="molecule type" value="Genomic_DNA"/>
</dbReference>
<keyword evidence="2" id="KW-1185">Reference proteome</keyword>
<name>A0A0F5V7H7_9GAMM</name>
<protein>
    <submittedName>
        <fullName evidence="1">Uncharacterized protein</fullName>
    </submittedName>
</protein>
<evidence type="ECO:0000313" key="2">
    <source>
        <dbReference type="Proteomes" id="UP000033633"/>
    </source>
</evidence>
<dbReference type="Proteomes" id="UP000033633">
    <property type="component" value="Unassembled WGS sequence"/>
</dbReference>
<dbReference type="OrthoDB" id="5879529at2"/>
<evidence type="ECO:0000313" key="1">
    <source>
        <dbReference type="EMBL" id="KKC98130.1"/>
    </source>
</evidence>
<dbReference type="STRING" id="265726.KY46_20045"/>
<organism evidence="1 2">
    <name type="scientific">Photobacterium halotolerans</name>
    <dbReference type="NCBI Taxonomy" id="265726"/>
    <lineage>
        <taxon>Bacteria</taxon>
        <taxon>Pseudomonadati</taxon>
        <taxon>Pseudomonadota</taxon>
        <taxon>Gammaproteobacteria</taxon>
        <taxon>Vibrionales</taxon>
        <taxon>Vibrionaceae</taxon>
        <taxon>Photobacterium</taxon>
    </lineage>
</organism>
<gene>
    <name evidence="1" type="ORF">KY46_20045</name>
</gene>